<dbReference type="SMART" id="SM00086">
    <property type="entry name" value="PAC"/>
    <property type="match status" value="1"/>
</dbReference>
<dbReference type="PRINTS" id="PR00344">
    <property type="entry name" value="BCTRLSENSOR"/>
</dbReference>
<sequence>MSKTNNSLPLTEGSTSTEATNNLNTAELYRLLIEGVNDYAIFMLDTSGSIITWNAGAEHIKGYKASEIIGKHFSIFYPREAIESNYPQFELTKAKADGKFEDEGWRVRKDGTQIWANVVITAVYNKQGKHIGFSKVTRDLSERRKNEELMHKNQELLRINTDLDNFVYTASHDLKAPVINLEGLVEVLKEDLGDNTHHPILDRITASINRLKNVITDLTEVARLQDSNATKEVVELQGLLEEVKEDLQLNMERKGARIHSNLQGFSLLRYPRKNLRSIVYNLLSNAIKYSSPDRVPEINVTMTQPSPEQLVLSIADNGLGMNEAQRDKVFQMYRRMHTHVEGSGLGLYIVKRILENNGDRIEVESEEGVGSTFKIYFKATSY</sequence>
<reference evidence="9 10" key="1">
    <citation type="submission" date="2020-01" db="EMBL/GenBank/DDBJ databases">
        <authorList>
            <person name="Kim M.K."/>
        </authorList>
    </citation>
    <scope>NUCLEOTIDE SEQUENCE [LARGE SCALE GENOMIC DNA]</scope>
    <source>
        <strain evidence="9 10">BT213</strain>
    </source>
</reference>
<dbReference type="SMART" id="SM00388">
    <property type="entry name" value="HisKA"/>
    <property type="match status" value="1"/>
</dbReference>
<dbReference type="PROSITE" id="PS50112">
    <property type="entry name" value="PAS"/>
    <property type="match status" value="1"/>
</dbReference>
<dbReference type="NCBIfam" id="TIGR00229">
    <property type="entry name" value="sensory_box"/>
    <property type="match status" value="1"/>
</dbReference>
<accession>A0A6B2H3K8</accession>
<dbReference type="PANTHER" id="PTHR43304:SF1">
    <property type="entry name" value="PAC DOMAIN-CONTAINING PROTEIN"/>
    <property type="match status" value="1"/>
</dbReference>
<dbReference type="Pfam" id="PF00512">
    <property type="entry name" value="HisKA"/>
    <property type="match status" value="1"/>
</dbReference>
<evidence type="ECO:0000256" key="2">
    <source>
        <dbReference type="ARBA" id="ARBA00012438"/>
    </source>
</evidence>
<proteinExistence type="predicted"/>
<evidence type="ECO:0000313" key="10">
    <source>
        <dbReference type="Proteomes" id="UP000478546"/>
    </source>
</evidence>
<dbReference type="InterPro" id="IPR004358">
    <property type="entry name" value="Sig_transdc_His_kin-like_C"/>
</dbReference>
<gene>
    <name evidence="9" type="ORF">GWO68_12185</name>
</gene>
<dbReference type="EC" id="2.7.13.3" evidence="2"/>
<evidence type="ECO:0000256" key="4">
    <source>
        <dbReference type="ARBA" id="ARBA00022679"/>
    </source>
</evidence>
<dbReference type="InterPro" id="IPR000014">
    <property type="entry name" value="PAS"/>
</dbReference>
<dbReference type="InterPro" id="IPR001610">
    <property type="entry name" value="PAC"/>
</dbReference>
<comment type="catalytic activity">
    <reaction evidence="1">
        <text>ATP + protein L-histidine = ADP + protein N-phospho-L-histidine.</text>
        <dbReference type="EC" id="2.7.13.3"/>
    </reaction>
</comment>
<evidence type="ECO:0000256" key="3">
    <source>
        <dbReference type="ARBA" id="ARBA00022553"/>
    </source>
</evidence>
<evidence type="ECO:0000259" key="8">
    <source>
        <dbReference type="PROSITE" id="PS50113"/>
    </source>
</evidence>
<keyword evidence="3" id="KW-0597">Phosphoprotein</keyword>
<dbReference type="InterPro" id="IPR003661">
    <property type="entry name" value="HisK_dim/P_dom"/>
</dbReference>
<dbReference type="Pfam" id="PF02518">
    <property type="entry name" value="HATPase_c"/>
    <property type="match status" value="1"/>
</dbReference>
<dbReference type="Gene3D" id="3.30.565.10">
    <property type="entry name" value="Histidine kinase-like ATPase, C-terminal domain"/>
    <property type="match status" value="1"/>
</dbReference>
<dbReference type="Gene3D" id="1.10.287.130">
    <property type="match status" value="1"/>
</dbReference>
<keyword evidence="5" id="KW-0418">Kinase</keyword>
<dbReference type="AlphaFoldDB" id="A0A6B2H3K8"/>
<feature type="domain" description="PAS" evidence="7">
    <location>
        <begin position="25"/>
        <end position="80"/>
    </location>
</feature>
<dbReference type="SUPFAM" id="SSF55874">
    <property type="entry name" value="ATPase domain of HSP90 chaperone/DNA topoisomerase II/histidine kinase"/>
    <property type="match status" value="1"/>
</dbReference>
<dbReference type="InterPro" id="IPR003594">
    <property type="entry name" value="HATPase_dom"/>
</dbReference>
<organism evidence="9 10">
    <name type="scientific">Pontibacter fetidus</name>
    <dbReference type="NCBI Taxonomy" id="2700082"/>
    <lineage>
        <taxon>Bacteria</taxon>
        <taxon>Pseudomonadati</taxon>
        <taxon>Bacteroidota</taxon>
        <taxon>Cytophagia</taxon>
        <taxon>Cytophagales</taxon>
        <taxon>Hymenobacteraceae</taxon>
        <taxon>Pontibacter</taxon>
    </lineage>
</organism>
<dbReference type="PROSITE" id="PS50113">
    <property type="entry name" value="PAC"/>
    <property type="match status" value="1"/>
</dbReference>
<keyword evidence="4" id="KW-0808">Transferase</keyword>
<feature type="domain" description="PAC" evidence="8">
    <location>
        <begin position="100"/>
        <end position="152"/>
    </location>
</feature>
<protein>
    <recommendedName>
        <fullName evidence="2">histidine kinase</fullName>
        <ecNumber evidence="2">2.7.13.3</ecNumber>
    </recommendedName>
</protein>
<dbReference type="InterPro" id="IPR000700">
    <property type="entry name" value="PAS-assoc_C"/>
</dbReference>
<dbReference type="CDD" id="cd00082">
    <property type="entry name" value="HisKA"/>
    <property type="match status" value="1"/>
</dbReference>
<keyword evidence="10" id="KW-1185">Reference proteome</keyword>
<evidence type="ECO:0000256" key="1">
    <source>
        <dbReference type="ARBA" id="ARBA00000085"/>
    </source>
</evidence>
<comment type="caution">
    <text evidence="9">The sequence shown here is derived from an EMBL/GenBank/DDBJ whole genome shotgun (WGS) entry which is preliminary data.</text>
</comment>
<dbReference type="EMBL" id="JAAEAA010000015">
    <property type="protein sequence ID" value="NDK56678.1"/>
    <property type="molecule type" value="Genomic_DNA"/>
</dbReference>
<dbReference type="PANTHER" id="PTHR43304">
    <property type="entry name" value="PHYTOCHROME-LIKE PROTEIN CPH1"/>
    <property type="match status" value="1"/>
</dbReference>
<dbReference type="SUPFAM" id="SSF47384">
    <property type="entry name" value="Homodimeric domain of signal transducing histidine kinase"/>
    <property type="match status" value="1"/>
</dbReference>
<name>A0A6B2H3K8_9BACT</name>
<dbReference type="Pfam" id="PF13426">
    <property type="entry name" value="PAS_9"/>
    <property type="match status" value="1"/>
</dbReference>
<dbReference type="SMART" id="SM00387">
    <property type="entry name" value="HATPase_c"/>
    <property type="match status" value="1"/>
</dbReference>
<dbReference type="CDD" id="cd00130">
    <property type="entry name" value="PAS"/>
    <property type="match status" value="1"/>
</dbReference>
<dbReference type="SUPFAM" id="SSF55785">
    <property type="entry name" value="PYP-like sensor domain (PAS domain)"/>
    <property type="match status" value="1"/>
</dbReference>
<dbReference type="SMART" id="SM00091">
    <property type="entry name" value="PAS"/>
    <property type="match status" value="1"/>
</dbReference>
<dbReference type="Gene3D" id="3.30.450.20">
    <property type="entry name" value="PAS domain"/>
    <property type="match status" value="1"/>
</dbReference>
<feature type="domain" description="Histidine kinase" evidence="6">
    <location>
        <begin position="169"/>
        <end position="381"/>
    </location>
</feature>
<dbReference type="InterPro" id="IPR036097">
    <property type="entry name" value="HisK_dim/P_sf"/>
</dbReference>
<evidence type="ECO:0000259" key="7">
    <source>
        <dbReference type="PROSITE" id="PS50112"/>
    </source>
</evidence>
<evidence type="ECO:0000259" key="6">
    <source>
        <dbReference type="PROSITE" id="PS50109"/>
    </source>
</evidence>
<evidence type="ECO:0000256" key="5">
    <source>
        <dbReference type="ARBA" id="ARBA00022777"/>
    </source>
</evidence>
<dbReference type="GO" id="GO:0000155">
    <property type="term" value="F:phosphorelay sensor kinase activity"/>
    <property type="evidence" value="ECO:0007669"/>
    <property type="project" value="InterPro"/>
</dbReference>
<dbReference type="InterPro" id="IPR036890">
    <property type="entry name" value="HATPase_C_sf"/>
</dbReference>
<dbReference type="PROSITE" id="PS50109">
    <property type="entry name" value="HIS_KIN"/>
    <property type="match status" value="1"/>
</dbReference>
<evidence type="ECO:0000313" key="9">
    <source>
        <dbReference type="EMBL" id="NDK56678.1"/>
    </source>
</evidence>
<dbReference type="InterPro" id="IPR052162">
    <property type="entry name" value="Sensor_kinase/Photoreceptor"/>
</dbReference>
<dbReference type="InterPro" id="IPR005467">
    <property type="entry name" value="His_kinase_dom"/>
</dbReference>
<dbReference type="RefSeq" id="WP_162346739.1">
    <property type="nucleotide sequence ID" value="NZ_JAAEAA010000015.1"/>
</dbReference>
<dbReference type="InterPro" id="IPR035965">
    <property type="entry name" value="PAS-like_dom_sf"/>
</dbReference>
<dbReference type="Proteomes" id="UP000478546">
    <property type="component" value="Unassembled WGS sequence"/>
</dbReference>